<dbReference type="RefSeq" id="WP_014200435.1">
    <property type="nucleotide sequence ID" value="NC_016599.1"/>
</dbReference>
<evidence type="ECO:0000313" key="2">
    <source>
        <dbReference type="Proteomes" id="UP000005631"/>
    </source>
</evidence>
<dbReference type="eggNOG" id="ENOG5032SZD">
    <property type="taxonomic scope" value="Bacteria"/>
</dbReference>
<reference evidence="1 2" key="1">
    <citation type="journal article" date="2012" name="Stand. Genomic Sci.">
        <title>Genome sequence of the orange-pigmented seawater bacterium Owenweeksia hongkongensis type strain (UST20020801(T)).</title>
        <authorList>
            <person name="Riedel T."/>
            <person name="Held B."/>
            <person name="Nolan M."/>
            <person name="Lucas S."/>
            <person name="Lapidus A."/>
            <person name="Tice H."/>
            <person name="Del Rio T.G."/>
            <person name="Cheng J.F."/>
            <person name="Han C."/>
            <person name="Tapia R."/>
            <person name="Goodwin L.A."/>
            <person name="Pitluck S."/>
            <person name="Liolios K."/>
            <person name="Mavromatis K."/>
            <person name="Pagani I."/>
            <person name="Ivanova N."/>
            <person name="Mikhailova N."/>
            <person name="Pati A."/>
            <person name="Chen A."/>
            <person name="Palaniappan K."/>
            <person name="Rohde M."/>
            <person name="Tindall B.J."/>
            <person name="Detter J.C."/>
            <person name="Goker M."/>
            <person name="Woyke T."/>
            <person name="Bristow J."/>
            <person name="Eisen J.A."/>
            <person name="Markowitz V."/>
            <person name="Hugenholtz P."/>
            <person name="Klenk H.P."/>
            <person name="Kyrpides N.C."/>
        </authorList>
    </citation>
    <scope>NUCLEOTIDE SEQUENCE</scope>
    <source>
        <strain evidence="2">DSM 17368 / JCM 12287 / NRRL B-23963</strain>
    </source>
</reference>
<dbReference type="KEGG" id="oho:Oweho_0050"/>
<evidence type="ECO:0000313" key="1">
    <source>
        <dbReference type="EMBL" id="AEV31074.1"/>
    </source>
</evidence>
<proteinExistence type="predicted"/>
<accession>G8R563</accession>
<dbReference type="EMBL" id="CP003156">
    <property type="protein sequence ID" value="AEV31074.1"/>
    <property type="molecule type" value="Genomic_DNA"/>
</dbReference>
<dbReference type="Proteomes" id="UP000005631">
    <property type="component" value="Chromosome"/>
</dbReference>
<dbReference type="AlphaFoldDB" id="G8R563"/>
<keyword evidence="2" id="KW-1185">Reference proteome</keyword>
<dbReference type="STRING" id="926562.Oweho_0050"/>
<dbReference type="OrthoDB" id="660497at2"/>
<gene>
    <name evidence="1" type="ordered locus">Oweho_0050</name>
</gene>
<organism evidence="1 2">
    <name type="scientific">Owenweeksia hongkongensis (strain DSM 17368 / CIP 108786 / JCM 12287 / NRRL B-23963 / UST20020801)</name>
    <dbReference type="NCBI Taxonomy" id="926562"/>
    <lineage>
        <taxon>Bacteria</taxon>
        <taxon>Pseudomonadati</taxon>
        <taxon>Bacteroidota</taxon>
        <taxon>Flavobacteriia</taxon>
        <taxon>Flavobacteriales</taxon>
        <taxon>Owenweeksiaceae</taxon>
        <taxon>Owenweeksia</taxon>
    </lineage>
</organism>
<sequence length="155" mass="17825">MKKLLVLSLVMSMFSGYSQSSKEEVDYYQSIFGMGKKEVVAELISLDAETKDSFWKIYDEYETSRKELGKDRIILLEKYANGYESMSAEELNSIMKESMSLSVKTDKLIGAYYKRLEKEAGVLAASQFYHIESYLVSEIRVAIFGNIPMMEKIKK</sequence>
<dbReference type="HOGENOM" id="CLU_112450_1_2_10"/>
<name>G8R563_OWEHD</name>
<protein>
    <submittedName>
        <fullName evidence="1">Uncharacterized protein</fullName>
    </submittedName>
</protein>